<dbReference type="PANTHER" id="PTHR47830:SF2">
    <property type="entry name" value="PROTEIN, PUTATIVE-RELATED"/>
    <property type="match status" value="1"/>
</dbReference>
<dbReference type="InterPro" id="IPR006904">
    <property type="entry name" value="DUF716"/>
</dbReference>
<keyword evidence="4 6" id="KW-1133">Transmembrane helix</keyword>
<dbReference type="GO" id="GO:0016020">
    <property type="term" value="C:membrane"/>
    <property type="evidence" value="ECO:0007669"/>
    <property type="project" value="UniProtKB-SubCell"/>
</dbReference>
<comment type="similarity">
    <text evidence="2">Belongs to the TMEM45 family.</text>
</comment>
<evidence type="ECO:0000256" key="4">
    <source>
        <dbReference type="ARBA" id="ARBA00022989"/>
    </source>
</evidence>
<name>A0AAD4P0R8_PERFH</name>
<accession>A0AAD4P0R8</accession>
<evidence type="ECO:0000256" key="5">
    <source>
        <dbReference type="ARBA" id="ARBA00023136"/>
    </source>
</evidence>
<dbReference type="Pfam" id="PF04819">
    <property type="entry name" value="DUF716"/>
    <property type="match status" value="1"/>
</dbReference>
<organism evidence="7 8">
    <name type="scientific">Perilla frutescens var. hirtella</name>
    <name type="common">Perilla citriodora</name>
    <name type="synonym">Perilla setoyensis</name>
    <dbReference type="NCBI Taxonomy" id="608512"/>
    <lineage>
        <taxon>Eukaryota</taxon>
        <taxon>Viridiplantae</taxon>
        <taxon>Streptophyta</taxon>
        <taxon>Embryophyta</taxon>
        <taxon>Tracheophyta</taxon>
        <taxon>Spermatophyta</taxon>
        <taxon>Magnoliopsida</taxon>
        <taxon>eudicotyledons</taxon>
        <taxon>Gunneridae</taxon>
        <taxon>Pentapetalae</taxon>
        <taxon>asterids</taxon>
        <taxon>lamiids</taxon>
        <taxon>Lamiales</taxon>
        <taxon>Lamiaceae</taxon>
        <taxon>Nepetoideae</taxon>
        <taxon>Elsholtzieae</taxon>
        <taxon>Perilla</taxon>
    </lineage>
</organism>
<evidence type="ECO:0000313" key="8">
    <source>
        <dbReference type="Proteomes" id="UP001190926"/>
    </source>
</evidence>
<gene>
    <name evidence="7" type="ORF">C2S53_002806</name>
</gene>
<dbReference type="AlphaFoldDB" id="A0AAD4P0R8"/>
<feature type="transmembrane region" description="Helical" evidence="6">
    <location>
        <begin position="38"/>
        <end position="60"/>
    </location>
</feature>
<evidence type="ECO:0000256" key="6">
    <source>
        <dbReference type="SAM" id="Phobius"/>
    </source>
</evidence>
<keyword evidence="3 6" id="KW-0812">Transmembrane</keyword>
<feature type="transmembrane region" description="Helical" evidence="6">
    <location>
        <begin position="101"/>
        <end position="124"/>
    </location>
</feature>
<comment type="caution">
    <text evidence="7">The sequence shown here is derived from an EMBL/GenBank/DDBJ whole genome shotgun (WGS) entry which is preliminary data.</text>
</comment>
<dbReference type="Proteomes" id="UP001190926">
    <property type="component" value="Unassembled WGS sequence"/>
</dbReference>
<protein>
    <submittedName>
        <fullName evidence="7">Uncharacterized protein</fullName>
    </submittedName>
</protein>
<dbReference type="EMBL" id="SDAM02001762">
    <property type="protein sequence ID" value="KAH6821921.1"/>
    <property type="molecule type" value="Genomic_DNA"/>
</dbReference>
<comment type="subcellular location">
    <subcellularLocation>
        <location evidence="1">Membrane</location>
        <topology evidence="1">Multi-pass membrane protein</topology>
    </subcellularLocation>
</comment>
<evidence type="ECO:0000256" key="1">
    <source>
        <dbReference type="ARBA" id="ARBA00004141"/>
    </source>
</evidence>
<feature type="transmembrane region" description="Helical" evidence="6">
    <location>
        <begin position="12"/>
        <end position="31"/>
    </location>
</feature>
<sequence>MTGRGLVGLGGWLYRILGCLNVLCAACCLYLSVRPTAFFAEFLLSSGLVLKGTWVLQVGLSLYSDAFALKGCSKINGLTIDKGEADIKCELDDDKWRGISLMNLVFVGHVIVVITISFLSFGLLHRHINRRLGEGSELILGSESMLMHPLPEFEIE</sequence>
<dbReference type="PANTHER" id="PTHR47830">
    <property type="entry name" value="OS11G0534100 PROTEIN"/>
    <property type="match status" value="1"/>
</dbReference>
<keyword evidence="5 6" id="KW-0472">Membrane</keyword>
<reference evidence="7 8" key="1">
    <citation type="journal article" date="2021" name="Nat. Commun.">
        <title>Incipient diploidization of the medicinal plant Perilla within 10,000 years.</title>
        <authorList>
            <person name="Zhang Y."/>
            <person name="Shen Q."/>
            <person name="Leng L."/>
            <person name="Zhang D."/>
            <person name="Chen S."/>
            <person name="Shi Y."/>
            <person name="Ning Z."/>
            <person name="Chen S."/>
        </authorList>
    </citation>
    <scope>NUCLEOTIDE SEQUENCE [LARGE SCALE GENOMIC DNA]</scope>
    <source>
        <strain evidence="8">cv. PC099</strain>
    </source>
</reference>
<evidence type="ECO:0000256" key="3">
    <source>
        <dbReference type="ARBA" id="ARBA00022692"/>
    </source>
</evidence>
<evidence type="ECO:0000256" key="2">
    <source>
        <dbReference type="ARBA" id="ARBA00006948"/>
    </source>
</evidence>
<keyword evidence="8" id="KW-1185">Reference proteome</keyword>
<evidence type="ECO:0000313" key="7">
    <source>
        <dbReference type="EMBL" id="KAH6821921.1"/>
    </source>
</evidence>
<proteinExistence type="inferred from homology"/>